<dbReference type="InterPro" id="IPR050121">
    <property type="entry name" value="Cytochrome_P450_monoxygenase"/>
</dbReference>
<dbReference type="InterPro" id="IPR001128">
    <property type="entry name" value="Cyt_P450"/>
</dbReference>
<keyword evidence="7" id="KW-0408">Iron</keyword>
<comment type="similarity">
    <text evidence="3">Belongs to the cytochrome P450 family.</text>
</comment>
<sequence>MEPQSFSLPSILALRLLPAYTYNWQAPGQLAEPSSLAGPLSIGLASWGVLSALLILSICVIASRNFRVDPFADIPGPFLARWTPLWLAYQARRGRRYKVIDELHKTYGRFVRISPNHISVADKDAIPVIYGQGTGAFDKSPFYHAFVGNKPSVFSTTDRQDHSQKRRLVSQAFAYNSLLQLTPFISSIIHLFVEKLDDICLSEQFVDALPWFNYLAFDLLSDLAFGEPIGMVDKGSDFVIVEKCDGTIVSENAISLVDEREHLAAVVGHHPAFKFLSRFIPDPFFIRGHKASTGLEDLARRRVKQRLRSNENRQDILGRLIQTRMGDNGTLSGDQINELTAEAVTLLIAGSDTTSNSLTAILYFLLTNPDAHRRLLAVLEDCVGFDQQPMYDQVKNIPLLDATIDEGLRLHATTAIGLHRSVPDGGALCCGRYFPPGTEMSVPAWTIQHDESIWGDPENFRPERWLESGDLRRYLLTFGKGPRACVRHFQI</sequence>
<evidence type="ECO:0000256" key="3">
    <source>
        <dbReference type="ARBA" id="ARBA00010617"/>
    </source>
</evidence>
<name>A0ABR3J024_9AGAR</name>
<evidence type="ECO:0000256" key="5">
    <source>
        <dbReference type="ARBA" id="ARBA00022723"/>
    </source>
</evidence>
<comment type="caution">
    <text evidence="9">The sequence shown here is derived from an EMBL/GenBank/DDBJ whole genome shotgun (WGS) entry which is preliminary data.</text>
</comment>
<reference evidence="10" key="1">
    <citation type="submission" date="2024-06" db="EMBL/GenBank/DDBJ databases">
        <title>Multi-omics analyses provide insights into the biosynthesis of the anticancer antibiotic pleurotin in Hohenbuehelia grisea.</title>
        <authorList>
            <person name="Weaver J.A."/>
            <person name="Alberti F."/>
        </authorList>
    </citation>
    <scope>NUCLEOTIDE SEQUENCE [LARGE SCALE GENOMIC DNA]</scope>
    <source>
        <strain evidence="10">T-177</strain>
    </source>
</reference>
<keyword evidence="10" id="KW-1185">Reference proteome</keyword>
<proteinExistence type="inferred from homology"/>
<accession>A0ABR3J024</accession>
<dbReference type="Pfam" id="PF00067">
    <property type="entry name" value="p450"/>
    <property type="match status" value="1"/>
</dbReference>
<dbReference type="EMBL" id="JASNQZ010000012">
    <property type="protein sequence ID" value="KAL0948853.1"/>
    <property type="molecule type" value="Genomic_DNA"/>
</dbReference>
<dbReference type="InterPro" id="IPR036396">
    <property type="entry name" value="Cyt_P450_sf"/>
</dbReference>
<evidence type="ECO:0000256" key="4">
    <source>
        <dbReference type="ARBA" id="ARBA00022617"/>
    </source>
</evidence>
<organism evidence="9 10">
    <name type="scientific">Hohenbuehelia grisea</name>
    <dbReference type="NCBI Taxonomy" id="104357"/>
    <lineage>
        <taxon>Eukaryota</taxon>
        <taxon>Fungi</taxon>
        <taxon>Dikarya</taxon>
        <taxon>Basidiomycota</taxon>
        <taxon>Agaricomycotina</taxon>
        <taxon>Agaricomycetes</taxon>
        <taxon>Agaricomycetidae</taxon>
        <taxon>Agaricales</taxon>
        <taxon>Pleurotineae</taxon>
        <taxon>Pleurotaceae</taxon>
        <taxon>Hohenbuehelia</taxon>
    </lineage>
</organism>
<dbReference type="PRINTS" id="PR00463">
    <property type="entry name" value="EP450I"/>
</dbReference>
<keyword evidence="6" id="KW-0560">Oxidoreductase</keyword>
<dbReference type="InterPro" id="IPR002401">
    <property type="entry name" value="Cyt_P450_E_grp-I"/>
</dbReference>
<dbReference type="PANTHER" id="PTHR24305">
    <property type="entry name" value="CYTOCHROME P450"/>
    <property type="match status" value="1"/>
</dbReference>
<gene>
    <name evidence="9" type="ORF">HGRIS_008974</name>
</gene>
<evidence type="ECO:0000256" key="7">
    <source>
        <dbReference type="ARBA" id="ARBA00023004"/>
    </source>
</evidence>
<evidence type="ECO:0000256" key="8">
    <source>
        <dbReference type="ARBA" id="ARBA00023033"/>
    </source>
</evidence>
<dbReference type="PANTHER" id="PTHR24305:SF29">
    <property type="entry name" value="BENZOATE-PARA-HYDROXYLASE"/>
    <property type="match status" value="1"/>
</dbReference>
<keyword evidence="4" id="KW-0349">Heme</keyword>
<evidence type="ECO:0000313" key="9">
    <source>
        <dbReference type="EMBL" id="KAL0948853.1"/>
    </source>
</evidence>
<comment type="cofactor">
    <cofactor evidence="1">
        <name>heme</name>
        <dbReference type="ChEBI" id="CHEBI:30413"/>
    </cofactor>
</comment>
<dbReference type="Proteomes" id="UP001556367">
    <property type="component" value="Unassembled WGS sequence"/>
</dbReference>
<evidence type="ECO:0008006" key="11">
    <source>
        <dbReference type="Google" id="ProtNLM"/>
    </source>
</evidence>
<keyword evidence="5" id="KW-0479">Metal-binding</keyword>
<keyword evidence="8" id="KW-0503">Monooxygenase</keyword>
<protein>
    <recommendedName>
        <fullName evidence="11">Cytochrome P450</fullName>
    </recommendedName>
</protein>
<dbReference type="PRINTS" id="PR00385">
    <property type="entry name" value="P450"/>
</dbReference>
<dbReference type="SUPFAM" id="SSF48264">
    <property type="entry name" value="Cytochrome P450"/>
    <property type="match status" value="1"/>
</dbReference>
<comment type="pathway">
    <text evidence="2">Secondary metabolite biosynthesis.</text>
</comment>
<evidence type="ECO:0000313" key="10">
    <source>
        <dbReference type="Proteomes" id="UP001556367"/>
    </source>
</evidence>
<evidence type="ECO:0000256" key="2">
    <source>
        <dbReference type="ARBA" id="ARBA00005179"/>
    </source>
</evidence>
<evidence type="ECO:0000256" key="6">
    <source>
        <dbReference type="ARBA" id="ARBA00023002"/>
    </source>
</evidence>
<dbReference type="Gene3D" id="1.10.630.10">
    <property type="entry name" value="Cytochrome P450"/>
    <property type="match status" value="1"/>
</dbReference>
<evidence type="ECO:0000256" key="1">
    <source>
        <dbReference type="ARBA" id="ARBA00001971"/>
    </source>
</evidence>